<feature type="signal peptide" evidence="2">
    <location>
        <begin position="1"/>
        <end position="26"/>
    </location>
</feature>
<evidence type="ECO:0008006" key="5">
    <source>
        <dbReference type="Google" id="ProtNLM"/>
    </source>
</evidence>
<comment type="caution">
    <text evidence="3">The sequence shown here is derived from an EMBL/GenBank/DDBJ whole genome shotgun (WGS) entry which is preliminary data.</text>
</comment>
<evidence type="ECO:0000313" key="3">
    <source>
        <dbReference type="EMBL" id="KAK4111333.1"/>
    </source>
</evidence>
<dbReference type="RefSeq" id="XP_064668903.1">
    <property type="nucleotide sequence ID" value="XM_064808681.1"/>
</dbReference>
<accession>A0AAN6TBK3</accession>
<evidence type="ECO:0000313" key="4">
    <source>
        <dbReference type="Proteomes" id="UP001302812"/>
    </source>
</evidence>
<feature type="region of interest" description="Disordered" evidence="1">
    <location>
        <begin position="36"/>
        <end position="56"/>
    </location>
</feature>
<dbReference type="EMBL" id="MU853346">
    <property type="protein sequence ID" value="KAK4111333.1"/>
    <property type="molecule type" value="Genomic_DNA"/>
</dbReference>
<reference evidence="3" key="2">
    <citation type="submission" date="2023-05" db="EMBL/GenBank/DDBJ databases">
        <authorList>
            <consortium name="Lawrence Berkeley National Laboratory"/>
            <person name="Steindorff A."/>
            <person name="Hensen N."/>
            <person name="Bonometti L."/>
            <person name="Westerberg I."/>
            <person name="Brannstrom I.O."/>
            <person name="Guillou S."/>
            <person name="Cros-Aarteil S."/>
            <person name="Calhoun S."/>
            <person name="Haridas S."/>
            <person name="Kuo A."/>
            <person name="Mondo S."/>
            <person name="Pangilinan J."/>
            <person name="Riley R."/>
            <person name="Labutti K."/>
            <person name="Andreopoulos B."/>
            <person name="Lipzen A."/>
            <person name="Chen C."/>
            <person name="Yanf M."/>
            <person name="Daum C."/>
            <person name="Ng V."/>
            <person name="Clum A."/>
            <person name="Ohm R."/>
            <person name="Martin F."/>
            <person name="Silar P."/>
            <person name="Natvig D."/>
            <person name="Lalanne C."/>
            <person name="Gautier V."/>
            <person name="Ament-Velasquez S.L."/>
            <person name="Kruys A."/>
            <person name="Hutchinson M.I."/>
            <person name="Powell A.J."/>
            <person name="Barry K."/>
            <person name="Miller A.N."/>
            <person name="Grigoriev I.V."/>
            <person name="Debuchy R."/>
            <person name="Gladieux P."/>
            <person name="Thoren M.H."/>
            <person name="Johannesson H."/>
        </authorList>
    </citation>
    <scope>NUCLEOTIDE SEQUENCE</scope>
    <source>
        <strain evidence="3">CBS 508.74</strain>
    </source>
</reference>
<keyword evidence="4" id="KW-1185">Reference proteome</keyword>
<name>A0AAN6TBK3_9PEZI</name>
<dbReference type="AlphaFoldDB" id="A0AAN6TBK3"/>
<feature type="chain" id="PRO_5042939565" description="Secreted protein" evidence="2">
    <location>
        <begin position="27"/>
        <end position="139"/>
    </location>
</feature>
<evidence type="ECO:0000256" key="1">
    <source>
        <dbReference type="SAM" id="MobiDB-lite"/>
    </source>
</evidence>
<reference evidence="3" key="1">
    <citation type="journal article" date="2023" name="Mol. Phylogenet. Evol.">
        <title>Genome-scale phylogeny and comparative genomics of the fungal order Sordariales.</title>
        <authorList>
            <person name="Hensen N."/>
            <person name="Bonometti L."/>
            <person name="Westerberg I."/>
            <person name="Brannstrom I.O."/>
            <person name="Guillou S."/>
            <person name="Cros-Aarteil S."/>
            <person name="Calhoun S."/>
            <person name="Haridas S."/>
            <person name="Kuo A."/>
            <person name="Mondo S."/>
            <person name="Pangilinan J."/>
            <person name="Riley R."/>
            <person name="LaButti K."/>
            <person name="Andreopoulos B."/>
            <person name="Lipzen A."/>
            <person name="Chen C."/>
            <person name="Yan M."/>
            <person name="Daum C."/>
            <person name="Ng V."/>
            <person name="Clum A."/>
            <person name="Steindorff A."/>
            <person name="Ohm R.A."/>
            <person name="Martin F."/>
            <person name="Silar P."/>
            <person name="Natvig D.O."/>
            <person name="Lalanne C."/>
            <person name="Gautier V."/>
            <person name="Ament-Velasquez S.L."/>
            <person name="Kruys A."/>
            <person name="Hutchinson M.I."/>
            <person name="Powell A.J."/>
            <person name="Barry K."/>
            <person name="Miller A.N."/>
            <person name="Grigoriev I.V."/>
            <person name="Debuchy R."/>
            <person name="Gladieux P."/>
            <person name="Hiltunen Thoren M."/>
            <person name="Johannesson H."/>
        </authorList>
    </citation>
    <scope>NUCLEOTIDE SEQUENCE</scope>
    <source>
        <strain evidence="3">CBS 508.74</strain>
    </source>
</reference>
<dbReference type="GeneID" id="89932804"/>
<gene>
    <name evidence="3" type="ORF">N656DRAFT_155196</name>
</gene>
<organism evidence="3 4">
    <name type="scientific">Canariomyces notabilis</name>
    <dbReference type="NCBI Taxonomy" id="2074819"/>
    <lineage>
        <taxon>Eukaryota</taxon>
        <taxon>Fungi</taxon>
        <taxon>Dikarya</taxon>
        <taxon>Ascomycota</taxon>
        <taxon>Pezizomycotina</taxon>
        <taxon>Sordariomycetes</taxon>
        <taxon>Sordariomycetidae</taxon>
        <taxon>Sordariales</taxon>
        <taxon>Chaetomiaceae</taxon>
        <taxon>Canariomyces</taxon>
    </lineage>
</organism>
<sequence length="139" mass="15943">MSAYMAQTTRPSLMLRLLALLDCPLSFHPSDPGASGALRKCKHGRGNGPDDGPRGGIRMTAISEWCRGHRNEKVASQRPFTCIWAVQLLLCNSFMDYVRELGNRTKLCMHLQSIVHMHMLSMRRDYRTEELKVRRRVRS</sequence>
<protein>
    <recommendedName>
        <fullName evidence="5">Secreted protein</fullName>
    </recommendedName>
</protein>
<dbReference type="Proteomes" id="UP001302812">
    <property type="component" value="Unassembled WGS sequence"/>
</dbReference>
<evidence type="ECO:0000256" key="2">
    <source>
        <dbReference type="SAM" id="SignalP"/>
    </source>
</evidence>
<proteinExistence type="predicted"/>
<keyword evidence="2" id="KW-0732">Signal</keyword>